<dbReference type="InterPro" id="IPR023214">
    <property type="entry name" value="HAD_sf"/>
</dbReference>
<dbReference type="PANTHER" id="PTHR10000">
    <property type="entry name" value="PHOSPHOSERINE PHOSPHATASE"/>
    <property type="match status" value="1"/>
</dbReference>
<dbReference type="RefSeq" id="WP_057994813.1">
    <property type="nucleotide sequence ID" value="NZ_JAGGKH010000003.1"/>
</dbReference>
<dbReference type="NCBIfam" id="TIGR00099">
    <property type="entry name" value="Cof-subfamily"/>
    <property type="match status" value="1"/>
</dbReference>
<evidence type="ECO:0000313" key="1">
    <source>
        <dbReference type="EMBL" id="KRG12737.1"/>
    </source>
</evidence>
<dbReference type="InterPro" id="IPR006379">
    <property type="entry name" value="HAD-SF_hydro_IIB"/>
</dbReference>
<dbReference type="InterPro" id="IPR000150">
    <property type="entry name" value="Cof"/>
</dbReference>
<dbReference type="GO" id="GO:0016791">
    <property type="term" value="F:phosphatase activity"/>
    <property type="evidence" value="ECO:0007669"/>
    <property type="project" value="TreeGrafter"/>
</dbReference>
<dbReference type="SFLD" id="SFLDG01140">
    <property type="entry name" value="C2.B:_Phosphomannomutase_and_P"/>
    <property type="match status" value="1"/>
</dbReference>
<dbReference type="Proteomes" id="UP000053881">
    <property type="component" value="Unassembled WGS sequence"/>
</dbReference>
<dbReference type="EMBL" id="LGPB01000088">
    <property type="protein sequence ID" value="KRG12737.1"/>
    <property type="molecule type" value="Genomic_DNA"/>
</dbReference>
<evidence type="ECO:0000313" key="2">
    <source>
        <dbReference type="Proteomes" id="UP000053881"/>
    </source>
</evidence>
<dbReference type="PATRIC" id="fig|217031.4.peg.3522"/>
<accession>A0A0Q9Y8X6</accession>
<gene>
    <name evidence="1" type="ORF">ACA29_10605</name>
</gene>
<dbReference type="Pfam" id="PF08282">
    <property type="entry name" value="Hydrolase_3"/>
    <property type="match status" value="1"/>
</dbReference>
<name>A0A0Q9Y8X6_9BACI</name>
<dbReference type="SUPFAM" id="SSF56784">
    <property type="entry name" value="HAD-like"/>
    <property type="match status" value="1"/>
</dbReference>
<dbReference type="InterPro" id="IPR036412">
    <property type="entry name" value="HAD-like_sf"/>
</dbReference>
<dbReference type="AlphaFoldDB" id="A0A0Q9Y8X6"/>
<dbReference type="Gene3D" id="3.30.1240.10">
    <property type="match status" value="1"/>
</dbReference>
<proteinExistence type="predicted"/>
<sequence>MSTYQVLFLDIDGTILKPDHTYDPSTKAAIQQVQKKGLEVFLATGRPLHEIRDLAKELNVHSFIGYNGALALYKEEPVVDEPMKSETVLKFLEIAKENQHEMVLYTSEKNYFTRLNSPVVQHFIEMFQLKQNELFTEEVADQILGATLINLKPEDQKLYHFDSTYHLSQVNVEALLHCYDVIRDRVNKGGAINKILEVLQIPKDNAIAFGDGMNDKEMLQTVGEGFAMGNAHPDLYQYAKHKTTSVTESGISNGLKSLNLIEE</sequence>
<comment type="caution">
    <text evidence="1">The sequence shown here is derived from an EMBL/GenBank/DDBJ whole genome shotgun (WGS) entry which is preliminary data.</text>
</comment>
<dbReference type="GO" id="GO:0005829">
    <property type="term" value="C:cytosol"/>
    <property type="evidence" value="ECO:0007669"/>
    <property type="project" value="TreeGrafter"/>
</dbReference>
<protein>
    <submittedName>
        <fullName evidence="1">Hydrolase</fullName>
    </submittedName>
</protein>
<dbReference type="PANTHER" id="PTHR10000:SF8">
    <property type="entry name" value="HAD SUPERFAMILY HYDROLASE-LIKE, TYPE 3"/>
    <property type="match status" value="1"/>
</dbReference>
<dbReference type="Gene3D" id="3.40.50.1000">
    <property type="entry name" value="HAD superfamily/HAD-like"/>
    <property type="match status" value="1"/>
</dbReference>
<keyword evidence="1" id="KW-0378">Hydrolase</keyword>
<dbReference type="NCBIfam" id="TIGR01484">
    <property type="entry name" value="HAD-SF-IIB"/>
    <property type="match status" value="1"/>
</dbReference>
<organism evidence="1 2">
    <name type="scientific">Lederbergia galactosidilytica</name>
    <dbReference type="NCBI Taxonomy" id="217031"/>
    <lineage>
        <taxon>Bacteria</taxon>
        <taxon>Bacillati</taxon>
        <taxon>Bacillota</taxon>
        <taxon>Bacilli</taxon>
        <taxon>Bacillales</taxon>
        <taxon>Bacillaceae</taxon>
        <taxon>Lederbergia</taxon>
    </lineage>
</organism>
<dbReference type="GO" id="GO:0000287">
    <property type="term" value="F:magnesium ion binding"/>
    <property type="evidence" value="ECO:0007669"/>
    <property type="project" value="TreeGrafter"/>
</dbReference>
<dbReference type="SFLD" id="SFLDS00003">
    <property type="entry name" value="Haloacid_Dehalogenase"/>
    <property type="match status" value="1"/>
</dbReference>
<dbReference type="PROSITE" id="PS01229">
    <property type="entry name" value="COF_2"/>
    <property type="match status" value="1"/>
</dbReference>
<reference evidence="1 2" key="1">
    <citation type="submission" date="2015-06" db="EMBL/GenBank/DDBJ databases">
        <title>Genome sequencing project of Bacillus galactosidilyticus PL133.</title>
        <authorList>
            <person name="Gaiero J."/>
            <person name="Nicol R."/>
            <person name="Habash M."/>
        </authorList>
    </citation>
    <scope>NUCLEOTIDE SEQUENCE [LARGE SCALE GENOMIC DNA]</scope>
    <source>
        <strain evidence="1 2">PL133</strain>
    </source>
</reference>